<dbReference type="PANTHER" id="PTHR46361:SF3">
    <property type="entry name" value="ELECTRON CARRIER_ PROTEIN DISULFIDE OXIDOREDUCTASE"/>
    <property type="match status" value="1"/>
</dbReference>
<dbReference type="OrthoDB" id="526867at2"/>
<dbReference type="AlphaFoldDB" id="A0A4S8RUT5"/>
<keyword evidence="3" id="KW-1185">Reference proteome</keyword>
<reference evidence="2 3" key="1">
    <citation type="submission" date="2019-03" db="EMBL/GenBank/DDBJ databases">
        <title>Muricauda SCR12 sp.nov, a marine bacterium isolated from Pacific Ocean:the Okinawa trough.</title>
        <authorList>
            <person name="Liu L."/>
        </authorList>
    </citation>
    <scope>NUCLEOTIDE SEQUENCE [LARGE SCALE GENOMIC DNA]</scope>
    <source>
        <strain evidence="2 3">SCR12</strain>
    </source>
</reference>
<proteinExistence type="predicted"/>
<dbReference type="Pfam" id="PF04784">
    <property type="entry name" value="DUF547"/>
    <property type="match status" value="1"/>
</dbReference>
<feature type="domain" description="DUF547" evidence="1">
    <location>
        <begin position="77"/>
        <end position="182"/>
    </location>
</feature>
<dbReference type="EMBL" id="SNTZ01000001">
    <property type="protein sequence ID" value="THV61661.1"/>
    <property type="molecule type" value="Genomic_DNA"/>
</dbReference>
<gene>
    <name evidence="2" type="ORF">EZV76_04830</name>
</gene>
<name>A0A4S8RUT5_9FLAO</name>
<dbReference type="PANTHER" id="PTHR46361">
    <property type="entry name" value="ELECTRON CARRIER/ PROTEIN DISULFIDE OXIDOREDUCTASE"/>
    <property type="match status" value="1"/>
</dbReference>
<dbReference type="RefSeq" id="WP_136565435.1">
    <property type="nucleotide sequence ID" value="NZ_SNTZ01000001.1"/>
</dbReference>
<dbReference type="InterPro" id="IPR006869">
    <property type="entry name" value="DUF547"/>
</dbReference>
<evidence type="ECO:0000313" key="3">
    <source>
        <dbReference type="Proteomes" id="UP000310406"/>
    </source>
</evidence>
<protein>
    <submittedName>
        <fullName evidence="2">DUF547 domain-containing protein</fullName>
    </submittedName>
</protein>
<dbReference type="Proteomes" id="UP000310406">
    <property type="component" value="Unassembled WGS sequence"/>
</dbReference>
<sequence>MNSVLYIVLGLILICCGGKSVKIEHQETSTPPSHTLWNTLVQQYVDEDGDVDYGGLQKEVSRLDTYLGELSTNPPATSWSKNEKLAYYINLYNAGTVKLIVDHFPVESIKDIPNRWDKEWLRVGNDVLSLNDIEHKILRKMNEARIHFAINCASYSCPKLLNSAFTAENMEDQLHQAALDFINDPKRNQFEGNTAYLSKIFKWYKGDFTENGSLQEYISSYLDKPIIKDTKIDYLEYDWSLNDAK</sequence>
<comment type="caution">
    <text evidence="2">The sequence shown here is derived from an EMBL/GenBank/DDBJ whole genome shotgun (WGS) entry which is preliminary data.</text>
</comment>
<accession>A0A4S8RUT5</accession>
<organism evidence="2 3">
    <name type="scientific">Flagellimonas alvinocaridis</name>
    <dbReference type="NCBI Taxonomy" id="2530200"/>
    <lineage>
        <taxon>Bacteria</taxon>
        <taxon>Pseudomonadati</taxon>
        <taxon>Bacteroidota</taxon>
        <taxon>Flavobacteriia</taxon>
        <taxon>Flavobacteriales</taxon>
        <taxon>Flavobacteriaceae</taxon>
        <taxon>Flagellimonas</taxon>
    </lineage>
</organism>
<evidence type="ECO:0000259" key="1">
    <source>
        <dbReference type="Pfam" id="PF04784"/>
    </source>
</evidence>
<evidence type="ECO:0000313" key="2">
    <source>
        <dbReference type="EMBL" id="THV61661.1"/>
    </source>
</evidence>